<dbReference type="AlphaFoldDB" id="A0AAD8MKG3"/>
<reference evidence="2" key="2">
    <citation type="submission" date="2023-05" db="EMBL/GenBank/DDBJ databases">
        <authorList>
            <person name="Schelkunov M.I."/>
        </authorList>
    </citation>
    <scope>NUCLEOTIDE SEQUENCE</scope>
    <source>
        <strain evidence="2">Hsosn_3</strain>
        <tissue evidence="2">Leaf</tissue>
    </source>
</reference>
<organism evidence="2 3">
    <name type="scientific">Heracleum sosnowskyi</name>
    <dbReference type="NCBI Taxonomy" id="360622"/>
    <lineage>
        <taxon>Eukaryota</taxon>
        <taxon>Viridiplantae</taxon>
        <taxon>Streptophyta</taxon>
        <taxon>Embryophyta</taxon>
        <taxon>Tracheophyta</taxon>
        <taxon>Spermatophyta</taxon>
        <taxon>Magnoliopsida</taxon>
        <taxon>eudicotyledons</taxon>
        <taxon>Gunneridae</taxon>
        <taxon>Pentapetalae</taxon>
        <taxon>asterids</taxon>
        <taxon>campanulids</taxon>
        <taxon>Apiales</taxon>
        <taxon>Apiaceae</taxon>
        <taxon>Apioideae</taxon>
        <taxon>apioid superclade</taxon>
        <taxon>Tordylieae</taxon>
        <taxon>Tordyliinae</taxon>
        <taxon>Heracleum</taxon>
    </lineage>
</organism>
<feature type="transmembrane region" description="Helical" evidence="1">
    <location>
        <begin position="60"/>
        <end position="77"/>
    </location>
</feature>
<evidence type="ECO:0000313" key="3">
    <source>
        <dbReference type="Proteomes" id="UP001237642"/>
    </source>
</evidence>
<keyword evidence="1" id="KW-0472">Membrane</keyword>
<dbReference type="EMBL" id="JAUIZM010000006">
    <property type="protein sequence ID" value="KAK1379455.1"/>
    <property type="molecule type" value="Genomic_DNA"/>
</dbReference>
<reference evidence="2" key="1">
    <citation type="submission" date="2023-02" db="EMBL/GenBank/DDBJ databases">
        <title>Genome of toxic invasive species Heracleum sosnowskyi carries increased number of genes despite the absence of recent whole-genome duplications.</title>
        <authorList>
            <person name="Schelkunov M."/>
            <person name="Shtratnikova V."/>
            <person name="Makarenko M."/>
            <person name="Klepikova A."/>
            <person name="Omelchenko D."/>
            <person name="Novikova G."/>
            <person name="Obukhova E."/>
            <person name="Bogdanov V."/>
            <person name="Penin A."/>
            <person name="Logacheva M."/>
        </authorList>
    </citation>
    <scope>NUCLEOTIDE SEQUENCE</scope>
    <source>
        <strain evidence="2">Hsosn_3</strain>
        <tissue evidence="2">Leaf</tissue>
    </source>
</reference>
<dbReference type="Proteomes" id="UP001237642">
    <property type="component" value="Unassembled WGS sequence"/>
</dbReference>
<protein>
    <submittedName>
        <fullName evidence="2">Uncharacterized protein</fullName>
    </submittedName>
</protein>
<feature type="transmembrane region" description="Helical" evidence="1">
    <location>
        <begin position="97"/>
        <end position="115"/>
    </location>
</feature>
<comment type="caution">
    <text evidence="2">The sequence shown here is derived from an EMBL/GenBank/DDBJ whole genome shotgun (WGS) entry which is preliminary data.</text>
</comment>
<name>A0AAD8MKG3_9APIA</name>
<accession>A0AAD8MKG3</accession>
<evidence type="ECO:0000256" key="1">
    <source>
        <dbReference type="SAM" id="Phobius"/>
    </source>
</evidence>
<keyword evidence="1" id="KW-0812">Transmembrane</keyword>
<proteinExistence type="predicted"/>
<keyword evidence="3" id="KW-1185">Reference proteome</keyword>
<evidence type="ECO:0000313" key="2">
    <source>
        <dbReference type="EMBL" id="KAK1379455.1"/>
    </source>
</evidence>
<gene>
    <name evidence="2" type="ORF">POM88_026199</name>
</gene>
<keyword evidence="1" id="KW-1133">Transmembrane helix</keyword>
<sequence>MGGCNSSLACTFTKRFFQIYSGFGHEIKIYSSAEFPEWINESANLGSTVSLDLSPNMSHNLLAMILCFTHIGGYINYVTTYSVKNVTSDFKWSDSFYVNSGSLMVIVPGSVFPVIKGDDKIELTAARVRIHGIHLLYKTEIAQEIHEYKRSTMNVGNKRRRSCP</sequence>